<organism evidence="1">
    <name type="scientific">Pseudomonas aeruginosa</name>
    <dbReference type="NCBI Taxonomy" id="287"/>
    <lineage>
        <taxon>Bacteria</taxon>
        <taxon>Pseudomonadati</taxon>
        <taxon>Pseudomonadota</taxon>
        <taxon>Gammaproteobacteria</taxon>
        <taxon>Pseudomonadales</taxon>
        <taxon>Pseudomonadaceae</taxon>
        <taxon>Pseudomonas</taxon>
    </lineage>
</organism>
<protein>
    <submittedName>
        <fullName evidence="1">Uncharacterized protein</fullName>
    </submittedName>
</protein>
<dbReference type="RefSeq" id="WP_010792724.1">
    <property type="nucleotide sequence ID" value="NZ_BSAL01000001.1"/>
</dbReference>
<geneLocation type="plasmid" evidence="1">
    <name>pJB37</name>
</geneLocation>
<evidence type="ECO:0000313" key="2">
    <source>
        <dbReference type="EMBL" id="MZZ16020.1"/>
    </source>
</evidence>
<dbReference type="EMBL" id="KY494864">
    <property type="protein sequence ID" value="ARD70372.1"/>
    <property type="molecule type" value="Genomic_DNA"/>
</dbReference>
<reference evidence="2" key="2">
    <citation type="submission" date="2020-01" db="EMBL/GenBank/DDBJ databases">
        <title>Bacteria Cultured from War Wounds Associated with the Conflict in Eastern Ukraine.</title>
        <authorList>
            <person name="Snesrud E."/>
            <person name="Galac M.R."/>
            <person name="Mc Gann P."/>
            <person name="Valentine K."/>
            <person name="Viacheslav K."/>
        </authorList>
    </citation>
    <scope>NUCLEOTIDE SEQUENCE</scope>
    <source>
        <strain evidence="2">VNMU148</strain>
    </source>
</reference>
<accession>A0A1V0M669</accession>
<dbReference type="Proteomes" id="UP000644192">
    <property type="component" value="Unassembled WGS sequence"/>
</dbReference>
<reference evidence="1" key="1">
    <citation type="submission" date="2017-01" db="EMBL/GenBank/DDBJ databases">
        <title>Complete nucleotide sequence of an IncP-2 blaVIM-2-harboring megaplasmid from Pseudomonas aeruginosa.</title>
        <authorList>
            <person name="Botelho J."/>
            <person name="Grosso F."/>
            <person name="Mabrouk A."/>
            <person name="Peixe L."/>
        </authorList>
    </citation>
    <scope>NUCLEOTIDE SEQUENCE</scope>
    <source>
        <strain evidence="1">FFUP_PS_37</strain>
        <plasmid evidence="1">pJB37</plasmid>
    </source>
</reference>
<dbReference type="GeneID" id="93445001"/>
<dbReference type="EMBL" id="WXZT01000024">
    <property type="protein sequence ID" value="MZZ16020.1"/>
    <property type="molecule type" value="Genomic_DNA"/>
</dbReference>
<evidence type="ECO:0000313" key="1">
    <source>
        <dbReference type="EMBL" id="ARD70372.1"/>
    </source>
</evidence>
<proteinExistence type="predicted"/>
<gene>
    <name evidence="2" type="ORF">GUL26_27525</name>
</gene>
<dbReference type="AlphaFoldDB" id="A0A1V0M669"/>
<sequence length="128" mass="14654">MVDRKALHLMARNPRLHAQYVRTGRVPEFKKPESPLITLLESINPRDRLAITAVVIGPALGYSGRRCFQNAAQALNWLKPQYTAASYPSESWRIKRFAQRLGIDDLAECAQVPEGIIKEWNRRHHPGR</sequence>
<name>A0A1V0M669_PSEAI</name>
<keyword evidence="1" id="KW-0614">Plasmid</keyword>